<sequence length="254" mass="26230">MLVAATLAVAGFLAAVTYREAAAGAQGREVVREALREDVLDRSETTDELAVQLERLTGEVADAREAALAASVVGQRALDRLAVAEQQAGTVPVEGPGVVVTLGNAPPTADSDPVGGSEEVEFAGIVQDRDLQQLVNALWSVGAEAISINGQRLGPTSAIRQAGDAVLVDFRPLASPYEVSAIGDPDTLTRDLLSTPEATLLAQYTLDFGIVFEYVREDSLELPAGTGAELRHATVLDPPTGSGSSAPSTPSDGG</sequence>
<dbReference type="Pfam" id="PF05949">
    <property type="entry name" value="DUF881"/>
    <property type="match status" value="1"/>
</dbReference>
<dbReference type="Proteomes" id="UP000321490">
    <property type="component" value="Unassembled WGS sequence"/>
</dbReference>
<dbReference type="PANTHER" id="PTHR37313">
    <property type="entry name" value="UPF0749 PROTEIN RV1825"/>
    <property type="match status" value="1"/>
</dbReference>
<reference evidence="3 4" key="1">
    <citation type="submission" date="2019-07" db="EMBL/GenBank/DDBJ databases">
        <title>R&amp;d 2014.</title>
        <authorList>
            <person name="Klenk H.-P."/>
        </authorList>
    </citation>
    <scope>NUCLEOTIDE SEQUENCE [LARGE SCALE GENOMIC DNA]</scope>
    <source>
        <strain evidence="3 4">DSM 45764</strain>
    </source>
</reference>
<evidence type="ECO:0000256" key="1">
    <source>
        <dbReference type="ARBA" id="ARBA00009108"/>
    </source>
</evidence>
<dbReference type="Gene3D" id="3.30.70.1880">
    <property type="entry name" value="Protein of unknown function DUF881"/>
    <property type="match status" value="1"/>
</dbReference>
<comment type="caution">
    <text evidence="3">The sequence shown here is derived from an EMBL/GenBank/DDBJ whole genome shotgun (WGS) entry which is preliminary data.</text>
</comment>
<organism evidence="3 4">
    <name type="scientific">Modestobacter roseus</name>
    <dbReference type="NCBI Taxonomy" id="1181884"/>
    <lineage>
        <taxon>Bacteria</taxon>
        <taxon>Bacillati</taxon>
        <taxon>Actinomycetota</taxon>
        <taxon>Actinomycetes</taxon>
        <taxon>Geodermatophilales</taxon>
        <taxon>Geodermatophilaceae</taxon>
        <taxon>Modestobacter</taxon>
    </lineage>
</organism>
<evidence type="ECO:0000313" key="3">
    <source>
        <dbReference type="EMBL" id="TWH72774.1"/>
    </source>
</evidence>
<comment type="similarity">
    <text evidence="1">Belongs to the UPF0749 family.</text>
</comment>
<dbReference type="RefSeq" id="WP_243730989.1">
    <property type="nucleotide sequence ID" value="NZ_VLKF01000001.1"/>
</dbReference>
<evidence type="ECO:0000256" key="2">
    <source>
        <dbReference type="SAM" id="MobiDB-lite"/>
    </source>
</evidence>
<proteinExistence type="inferred from homology"/>
<dbReference type="InterPro" id="IPR010273">
    <property type="entry name" value="DUF881"/>
</dbReference>
<accession>A0A562IQ98</accession>
<evidence type="ECO:0000313" key="4">
    <source>
        <dbReference type="Proteomes" id="UP000321490"/>
    </source>
</evidence>
<keyword evidence="4" id="KW-1185">Reference proteome</keyword>
<gene>
    <name evidence="3" type="ORF">JD78_01296</name>
</gene>
<name>A0A562IQ98_9ACTN</name>
<feature type="compositionally biased region" description="Low complexity" evidence="2">
    <location>
        <begin position="237"/>
        <end position="254"/>
    </location>
</feature>
<dbReference type="GO" id="GO:0005886">
    <property type="term" value="C:plasma membrane"/>
    <property type="evidence" value="ECO:0007669"/>
    <property type="project" value="TreeGrafter"/>
</dbReference>
<dbReference type="EMBL" id="VLKF01000001">
    <property type="protein sequence ID" value="TWH72774.1"/>
    <property type="molecule type" value="Genomic_DNA"/>
</dbReference>
<feature type="region of interest" description="Disordered" evidence="2">
    <location>
        <begin position="235"/>
        <end position="254"/>
    </location>
</feature>
<protein>
    <submittedName>
        <fullName evidence="3">Uncharacterized protein YlxW (UPF0749 family)</fullName>
    </submittedName>
</protein>
<dbReference type="AlphaFoldDB" id="A0A562IQ98"/>
<dbReference type="PANTHER" id="PTHR37313:SF1">
    <property type="entry name" value="UPF0749 PROTEIN RV1823"/>
    <property type="match status" value="1"/>
</dbReference>